<dbReference type="InterPro" id="IPR008271">
    <property type="entry name" value="Ser/Thr_kinase_AS"/>
</dbReference>
<organism evidence="9 10">
    <name type="scientific">Rubritalea tangerina</name>
    <dbReference type="NCBI Taxonomy" id="430798"/>
    <lineage>
        <taxon>Bacteria</taxon>
        <taxon>Pseudomonadati</taxon>
        <taxon>Verrucomicrobiota</taxon>
        <taxon>Verrucomicrobiia</taxon>
        <taxon>Verrucomicrobiales</taxon>
        <taxon>Rubritaleaceae</taxon>
        <taxon>Rubritalea</taxon>
    </lineage>
</organism>
<dbReference type="PROSITE" id="PS50011">
    <property type="entry name" value="PROTEIN_KINASE_DOM"/>
    <property type="match status" value="1"/>
</dbReference>
<evidence type="ECO:0000256" key="7">
    <source>
        <dbReference type="SAM" id="Phobius"/>
    </source>
</evidence>
<keyword evidence="7" id="KW-1133">Transmembrane helix</keyword>
<dbReference type="CDD" id="cd14014">
    <property type="entry name" value="STKc_PknB_like"/>
    <property type="match status" value="1"/>
</dbReference>
<feature type="coiled-coil region" evidence="5">
    <location>
        <begin position="332"/>
        <end position="439"/>
    </location>
</feature>
<dbReference type="GO" id="GO:0016301">
    <property type="term" value="F:kinase activity"/>
    <property type="evidence" value="ECO:0007669"/>
    <property type="project" value="UniProtKB-KW"/>
</dbReference>
<keyword evidence="3 9" id="KW-0418">Kinase</keyword>
<dbReference type="PANTHER" id="PTHR43289:SF6">
    <property type="entry name" value="SERINE_THREONINE-PROTEIN KINASE NEKL-3"/>
    <property type="match status" value="1"/>
</dbReference>
<name>A0ABW4ZFI5_9BACT</name>
<feature type="transmembrane region" description="Helical" evidence="7">
    <location>
        <begin position="305"/>
        <end position="327"/>
    </location>
</feature>
<feature type="compositionally biased region" description="Basic residues" evidence="6">
    <location>
        <begin position="614"/>
        <end position="623"/>
    </location>
</feature>
<proteinExistence type="predicted"/>
<feature type="compositionally biased region" description="Basic and acidic residues" evidence="6">
    <location>
        <begin position="604"/>
        <end position="613"/>
    </location>
</feature>
<sequence>MSQGFTPPTPEELNPYFDGFEVTDFIAQGGMGAVFRATQISLERPVAIKILPYELGLDPQFSSSFETEAKAMAKLNHPNLVQVFDFGNINGMLYIVMELVPGRSLFDSAHGKSVEMSEACRLIAAMCRGLEHAHQSGLIHRDIKPANVLIDDQARPKIVDFGLARPLDNTHEGGTIYGTKGYTAPEVLNDPNNIDQRADIFSVGVMLYELLTGTMPPHPYIPASTISDSDPEFDTIILKAMHPQREFRYPNAGEMAEELETLAQKLEDKANQTGGLAGRPAAIATTQKTASLPSRPIQVKQPSSAPIAAIVIISLLVIGGLIGFSVISSNKAEEEEANRLAQIEEQKRIEQEEANAKQASLKAQLLRERKEKEDRLAELERERRILEEDRRIAEEDRLAELEEQKIKEQEDAKKLADMRAAAEAERAAIEAEKAALASKFDHLKFIAEMRTLIAKNTGDTISEYDASLLKNIERFIREGKRAVRRLDRSERRAAELEAETFYEEVLSAGRLPSDINKAPGALKKPLREYALEQREIDKEYAPQLKLWRETYVGNCKLKCDTLDEVANEESILYINKEIELTEDEWQRILIIAKGGTPVEPEIEEAPKDKEKKKTAQNSRRAKT</sequence>
<dbReference type="Proteomes" id="UP001597389">
    <property type="component" value="Unassembled WGS sequence"/>
</dbReference>
<keyword evidence="10" id="KW-1185">Reference proteome</keyword>
<evidence type="ECO:0000313" key="9">
    <source>
        <dbReference type="EMBL" id="MFD2160327.1"/>
    </source>
</evidence>
<reference evidence="10" key="1">
    <citation type="journal article" date="2019" name="Int. J. Syst. Evol. Microbiol.">
        <title>The Global Catalogue of Microorganisms (GCM) 10K type strain sequencing project: providing services to taxonomists for standard genome sequencing and annotation.</title>
        <authorList>
            <consortium name="The Broad Institute Genomics Platform"/>
            <consortium name="The Broad Institute Genome Sequencing Center for Infectious Disease"/>
            <person name="Wu L."/>
            <person name="Ma J."/>
        </authorList>
    </citation>
    <scope>NUCLEOTIDE SEQUENCE [LARGE SCALE GENOMIC DNA]</scope>
    <source>
        <strain evidence="10">CCUG 57942</strain>
    </source>
</reference>
<dbReference type="Pfam" id="PF00069">
    <property type="entry name" value="Pkinase"/>
    <property type="match status" value="1"/>
</dbReference>
<dbReference type="InterPro" id="IPR000719">
    <property type="entry name" value="Prot_kinase_dom"/>
</dbReference>
<dbReference type="EMBL" id="JBHUJB010000076">
    <property type="protein sequence ID" value="MFD2160327.1"/>
    <property type="molecule type" value="Genomic_DNA"/>
</dbReference>
<feature type="coiled-coil region" evidence="5">
    <location>
        <begin position="249"/>
        <end position="276"/>
    </location>
</feature>
<evidence type="ECO:0000256" key="3">
    <source>
        <dbReference type="ARBA" id="ARBA00022777"/>
    </source>
</evidence>
<dbReference type="PROSITE" id="PS00108">
    <property type="entry name" value="PROTEIN_KINASE_ST"/>
    <property type="match status" value="1"/>
</dbReference>
<dbReference type="Gene3D" id="1.10.510.10">
    <property type="entry name" value="Transferase(Phosphotransferase) domain 1"/>
    <property type="match status" value="1"/>
</dbReference>
<evidence type="ECO:0000256" key="6">
    <source>
        <dbReference type="SAM" id="MobiDB-lite"/>
    </source>
</evidence>
<dbReference type="RefSeq" id="WP_377088401.1">
    <property type="nucleotide sequence ID" value="NZ_JBHSJL010000014.1"/>
</dbReference>
<keyword evidence="4" id="KW-0067">ATP-binding</keyword>
<keyword evidence="1" id="KW-0808">Transferase</keyword>
<keyword evidence="7" id="KW-0472">Membrane</keyword>
<keyword evidence="2" id="KW-0547">Nucleotide-binding</keyword>
<dbReference type="InterPro" id="IPR011009">
    <property type="entry name" value="Kinase-like_dom_sf"/>
</dbReference>
<comment type="caution">
    <text evidence="9">The sequence shown here is derived from an EMBL/GenBank/DDBJ whole genome shotgun (WGS) entry which is preliminary data.</text>
</comment>
<keyword evidence="5" id="KW-0175">Coiled coil</keyword>
<evidence type="ECO:0000256" key="5">
    <source>
        <dbReference type="SAM" id="Coils"/>
    </source>
</evidence>
<gene>
    <name evidence="9" type="ORF">ACFSW8_15595</name>
</gene>
<dbReference type="Gene3D" id="3.30.200.20">
    <property type="entry name" value="Phosphorylase Kinase, domain 1"/>
    <property type="match status" value="1"/>
</dbReference>
<keyword evidence="7" id="KW-0812">Transmembrane</keyword>
<dbReference type="SMART" id="SM00220">
    <property type="entry name" value="S_TKc"/>
    <property type="match status" value="1"/>
</dbReference>
<feature type="region of interest" description="Disordered" evidence="6">
    <location>
        <begin position="599"/>
        <end position="623"/>
    </location>
</feature>
<protein>
    <submittedName>
        <fullName evidence="9">Protein kinase</fullName>
    </submittedName>
</protein>
<dbReference type="PANTHER" id="PTHR43289">
    <property type="entry name" value="MITOGEN-ACTIVATED PROTEIN KINASE KINASE KINASE 20-RELATED"/>
    <property type="match status" value="1"/>
</dbReference>
<evidence type="ECO:0000256" key="1">
    <source>
        <dbReference type="ARBA" id="ARBA00022679"/>
    </source>
</evidence>
<evidence type="ECO:0000256" key="2">
    <source>
        <dbReference type="ARBA" id="ARBA00022741"/>
    </source>
</evidence>
<evidence type="ECO:0000313" key="10">
    <source>
        <dbReference type="Proteomes" id="UP001597389"/>
    </source>
</evidence>
<feature type="domain" description="Protein kinase" evidence="8">
    <location>
        <begin position="20"/>
        <end position="292"/>
    </location>
</feature>
<accession>A0ABW4ZFI5</accession>
<dbReference type="SUPFAM" id="SSF56112">
    <property type="entry name" value="Protein kinase-like (PK-like)"/>
    <property type="match status" value="1"/>
</dbReference>
<evidence type="ECO:0000259" key="8">
    <source>
        <dbReference type="PROSITE" id="PS50011"/>
    </source>
</evidence>
<evidence type="ECO:0000256" key="4">
    <source>
        <dbReference type="ARBA" id="ARBA00022840"/>
    </source>
</evidence>